<sequence>MDREKNGGTVPGAHRRIPGEASPEPPVEQQPEARSTRLDSTSMCQEAAAAALTARYQGTRRYCKHPRLGPSPRTVPPGPSPRGLLSPRASRLGPSPRAPDRPPAPRTVVPPRPGPSPRASDRRVNPSCLHEPTWRTASRKKIAFFNSSQEVEANRGCAHFSPNCSW</sequence>
<name>A0A2U9B4H6_SCOMX</name>
<organism evidence="2 3">
    <name type="scientific">Scophthalmus maximus</name>
    <name type="common">Turbot</name>
    <name type="synonym">Psetta maxima</name>
    <dbReference type="NCBI Taxonomy" id="52904"/>
    <lineage>
        <taxon>Eukaryota</taxon>
        <taxon>Metazoa</taxon>
        <taxon>Chordata</taxon>
        <taxon>Craniata</taxon>
        <taxon>Vertebrata</taxon>
        <taxon>Euteleostomi</taxon>
        <taxon>Actinopterygii</taxon>
        <taxon>Neopterygii</taxon>
        <taxon>Teleostei</taxon>
        <taxon>Neoteleostei</taxon>
        <taxon>Acanthomorphata</taxon>
        <taxon>Carangaria</taxon>
        <taxon>Pleuronectiformes</taxon>
        <taxon>Pleuronectoidei</taxon>
        <taxon>Scophthalmidae</taxon>
        <taxon>Scophthalmus</taxon>
    </lineage>
</organism>
<protein>
    <submittedName>
        <fullName evidence="2">Uncharacterized protein</fullName>
    </submittedName>
</protein>
<evidence type="ECO:0000256" key="1">
    <source>
        <dbReference type="SAM" id="MobiDB-lite"/>
    </source>
</evidence>
<gene>
    <name evidence="2" type="ORF">SMAX5B_004567</name>
</gene>
<keyword evidence="3" id="KW-1185">Reference proteome</keyword>
<feature type="region of interest" description="Disordered" evidence="1">
    <location>
        <begin position="1"/>
        <end position="132"/>
    </location>
</feature>
<dbReference type="AlphaFoldDB" id="A0A2U9B4H6"/>
<evidence type="ECO:0000313" key="3">
    <source>
        <dbReference type="Proteomes" id="UP000246464"/>
    </source>
</evidence>
<proteinExistence type="predicted"/>
<feature type="compositionally biased region" description="Pro residues" evidence="1">
    <location>
        <begin position="101"/>
        <end position="116"/>
    </location>
</feature>
<reference evidence="2 3" key="1">
    <citation type="submission" date="2017-12" db="EMBL/GenBank/DDBJ databases">
        <title>Integrating genomic resources of turbot (Scophthalmus maximus) in depth evaluation of genetic and physical mapping variation across individuals.</title>
        <authorList>
            <person name="Martinez P."/>
        </authorList>
    </citation>
    <scope>NUCLEOTIDE SEQUENCE [LARGE SCALE GENOMIC DNA]</scope>
</reference>
<evidence type="ECO:0000313" key="2">
    <source>
        <dbReference type="EMBL" id="AWO98777.1"/>
    </source>
</evidence>
<dbReference type="Proteomes" id="UP000246464">
    <property type="component" value="Chromosome 3"/>
</dbReference>
<dbReference type="EMBL" id="CP026245">
    <property type="protein sequence ID" value="AWO98777.1"/>
    <property type="molecule type" value="Genomic_DNA"/>
</dbReference>
<accession>A0A2U9B4H6</accession>